<dbReference type="FunFam" id="1.10.510.10:FF:001697">
    <property type="entry name" value="Uncharacterized protein"/>
    <property type="match status" value="1"/>
</dbReference>
<keyword evidence="15" id="KW-0325">Glycoprotein</keyword>
<protein>
    <recommendedName>
        <fullName evidence="2">non-specific serine/threonine protein kinase</fullName>
        <ecNumber evidence="2">2.7.11.1</ecNumber>
    </recommendedName>
</protein>
<evidence type="ECO:0000313" key="25">
    <source>
        <dbReference type="Proteomes" id="UP000030645"/>
    </source>
</evidence>
<feature type="domain" description="Gnk2-homologous" evidence="23">
    <location>
        <begin position="20"/>
        <end position="125"/>
    </location>
</feature>
<feature type="binding site" evidence="18">
    <location>
        <position position="369"/>
    </location>
    <ligand>
        <name>ATP</name>
        <dbReference type="ChEBI" id="CHEBI:30616"/>
    </ligand>
</feature>
<dbReference type="InterPro" id="IPR008271">
    <property type="entry name" value="Ser/Thr_kinase_AS"/>
</dbReference>
<keyword evidence="25" id="KW-1185">Reference proteome</keyword>
<evidence type="ECO:0000256" key="19">
    <source>
        <dbReference type="SAM" id="MobiDB-lite"/>
    </source>
</evidence>
<keyword evidence="12 20" id="KW-0472">Membrane</keyword>
<organism evidence="24 25">
    <name type="scientific">Morus notabilis</name>
    <dbReference type="NCBI Taxonomy" id="981085"/>
    <lineage>
        <taxon>Eukaryota</taxon>
        <taxon>Viridiplantae</taxon>
        <taxon>Streptophyta</taxon>
        <taxon>Embryophyta</taxon>
        <taxon>Tracheophyta</taxon>
        <taxon>Spermatophyta</taxon>
        <taxon>Magnoliopsida</taxon>
        <taxon>eudicotyledons</taxon>
        <taxon>Gunneridae</taxon>
        <taxon>Pentapetalae</taxon>
        <taxon>rosids</taxon>
        <taxon>fabids</taxon>
        <taxon>Rosales</taxon>
        <taxon>Moraceae</taxon>
        <taxon>Moreae</taxon>
        <taxon>Morus</taxon>
    </lineage>
</organism>
<evidence type="ECO:0000256" key="15">
    <source>
        <dbReference type="ARBA" id="ARBA00023180"/>
    </source>
</evidence>
<evidence type="ECO:0000256" key="10">
    <source>
        <dbReference type="ARBA" id="ARBA00022840"/>
    </source>
</evidence>
<dbReference type="Pfam" id="PF07714">
    <property type="entry name" value="PK_Tyr_Ser-Thr"/>
    <property type="match status" value="1"/>
</dbReference>
<comment type="catalytic activity">
    <reaction evidence="16">
        <text>L-threonyl-[protein] + ATP = O-phospho-L-threonyl-[protein] + ADP + H(+)</text>
        <dbReference type="Rhea" id="RHEA:46608"/>
        <dbReference type="Rhea" id="RHEA-COMP:11060"/>
        <dbReference type="Rhea" id="RHEA-COMP:11605"/>
        <dbReference type="ChEBI" id="CHEBI:15378"/>
        <dbReference type="ChEBI" id="CHEBI:30013"/>
        <dbReference type="ChEBI" id="CHEBI:30616"/>
        <dbReference type="ChEBI" id="CHEBI:61977"/>
        <dbReference type="ChEBI" id="CHEBI:456216"/>
        <dbReference type="EC" id="2.7.11.1"/>
    </reaction>
</comment>
<keyword evidence="10 18" id="KW-0067">ATP-binding</keyword>
<dbReference type="InterPro" id="IPR017441">
    <property type="entry name" value="Protein_kinase_ATP_BS"/>
</dbReference>
<dbReference type="InterPro" id="IPR021820">
    <property type="entry name" value="S-locus_recpt_kinase_C"/>
</dbReference>
<evidence type="ECO:0000313" key="24">
    <source>
        <dbReference type="EMBL" id="EXB31403.1"/>
    </source>
</evidence>
<evidence type="ECO:0000256" key="13">
    <source>
        <dbReference type="ARBA" id="ARBA00023157"/>
    </source>
</evidence>
<feature type="transmembrane region" description="Helical" evidence="20">
    <location>
        <begin position="264"/>
        <end position="286"/>
    </location>
</feature>
<dbReference type="CDD" id="cd14066">
    <property type="entry name" value="STKc_IRAK"/>
    <property type="match status" value="1"/>
</dbReference>
<evidence type="ECO:0000256" key="1">
    <source>
        <dbReference type="ARBA" id="ARBA00004167"/>
    </source>
</evidence>
<dbReference type="PANTHER" id="PTHR27002:SF123">
    <property type="entry name" value="CYSTEINE-RICH RECEPTOR-LIKE PROTEIN KINASE 45"/>
    <property type="match status" value="1"/>
</dbReference>
<comment type="catalytic activity">
    <reaction evidence="17">
        <text>L-seryl-[protein] + ATP = O-phospho-L-seryl-[protein] + ADP + H(+)</text>
        <dbReference type="Rhea" id="RHEA:17989"/>
        <dbReference type="Rhea" id="RHEA-COMP:9863"/>
        <dbReference type="Rhea" id="RHEA-COMP:11604"/>
        <dbReference type="ChEBI" id="CHEBI:15378"/>
        <dbReference type="ChEBI" id="CHEBI:29999"/>
        <dbReference type="ChEBI" id="CHEBI:30616"/>
        <dbReference type="ChEBI" id="CHEBI:83421"/>
        <dbReference type="ChEBI" id="CHEBI:456216"/>
        <dbReference type="EC" id="2.7.11.1"/>
    </reaction>
</comment>
<evidence type="ECO:0000259" key="22">
    <source>
        <dbReference type="PROSITE" id="PS50011"/>
    </source>
</evidence>
<dbReference type="eggNOG" id="ENOG502QWDY">
    <property type="taxonomic scope" value="Eukaryota"/>
</dbReference>
<evidence type="ECO:0000256" key="21">
    <source>
        <dbReference type="SAM" id="SignalP"/>
    </source>
</evidence>
<dbReference type="InterPro" id="IPR002902">
    <property type="entry name" value="GNK2"/>
</dbReference>
<keyword evidence="3" id="KW-0723">Serine/threonine-protein kinase</keyword>
<name>W9QPM5_9ROSA</name>
<evidence type="ECO:0000256" key="6">
    <source>
        <dbReference type="ARBA" id="ARBA00022729"/>
    </source>
</evidence>
<keyword evidence="4" id="KW-0808">Transferase</keyword>
<keyword evidence="14 24" id="KW-0675">Receptor</keyword>
<dbReference type="CDD" id="cd23509">
    <property type="entry name" value="Gnk2-like"/>
    <property type="match status" value="2"/>
</dbReference>
<proteinExistence type="predicted"/>
<accession>W9QPM5</accession>
<evidence type="ECO:0000256" key="18">
    <source>
        <dbReference type="PROSITE-ProRule" id="PRU10141"/>
    </source>
</evidence>
<feature type="signal peptide" evidence="21">
    <location>
        <begin position="1"/>
        <end position="19"/>
    </location>
</feature>
<keyword evidence="13" id="KW-1015">Disulfide bond</keyword>
<evidence type="ECO:0000256" key="2">
    <source>
        <dbReference type="ARBA" id="ARBA00012513"/>
    </source>
</evidence>
<dbReference type="GO" id="GO:0004674">
    <property type="term" value="F:protein serine/threonine kinase activity"/>
    <property type="evidence" value="ECO:0007669"/>
    <property type="project" value="UniProtKB-KW"/>
</dbReference>
<dbReference type="AlphaFoldDB" id="W9QPM5"/>
<dbReference type="Pfam" id="PF01657">
    <property type="entry name" value="Stress-antifung"/>
    <property type="match status" value="2"/>
</dbReference>
<dbReference type="PROSITE" id="PS00107">
    <property type="entry name" value="PROTEIN_KINASE_ATP"/>
    <property type="match status" value="1"/>
</dbReference>
<dbReference type="GO" id="GO:0005886">
    <property type="term" value="C:plasma membrane"/>
    <property type="evidence" value="ECO:0007669"/>
    <property type="project" value="TreeGrafter"/>
</dbReference>
<evidence type="ECO:0000256" key="3">
    <source>
        <dbReference type="ARBA" id="ARBA00022527"/>
    </source>
</evidence>
<sequence length="661" mass="74436">MPFIIFIIHLSILSVFSRADPLYTDCSSNINYRSNSEFENNLRLLLNDLSSNTSRGTPLGGFYNTFAGENQDIVYGQTLCRGDVNSTVCQNCIKDAGDRILNNCKSEDAIIWYELCQVRYSFEIIVPMQVYTGMFPETNKKKKPVKDPILFNKVLMHLMLKLSDKAAFNASNRMFATGKIKFSDEETIYGLLQCTRDISGGDCNNCFQSVFSELTECCSDRQGGTVVSENCNVRFELYQFYNDSSTSLLVYPFPQGAKLKIWEVMAVTLASALLVLIIIGSCTVYFQHLKRRQRDNKSERALLQELASPTAVTITQEGNLVTSEELPFMDLTTIRAATDDFKDSNKLGQGGFGTVYQGVLPNGEEVAVKRLSKKSWQGLEEFRNEVKLIAKLQHRNLVRLLGCGIEGEEKLLLYEFMPNRSLNFFIFDSERRSQLDWKTCYNIIGGIAKGLLYLHEDSRLKIIHRDLKPSNVLLDHEMVAKISDFGVARIFCENQNTNNTKRVVGTYGYMAPEYAMEGIFSIKSDVFSFGVILLEIISGKKNNGFHLTKQAQTLLGYAWRLWKEGKELVFVDPLLRESSSRPTDEIRRCIHIGLLCVQEDPADRPTMSSVVVFLKGSESVSLPEPRQPAFAVGRVAVPNDQSMSSTDPTINGLTISTISPR</sequence>
<evidence type="ECO:0000256" key="17">
    <source>
        <dbReference type="ARBA" id="ARBA00048679"/>
    </source>
</evidence>
<keyword evidence="9 24" id="KW-0418">Kinase</keyword>
<dbReference type="STRING" id="981085.W9QPM5"/>
<dbReference type="Pfam" id="PF11883">
    <property type="entry name" value="DUF3403"/>
    <property type="match status" value="1"/>
</dbReference>
<dbReference type="EMBL" id="KE343506">
    <property type="protein sequence ID" value="EXB31403.1"/>
    <property type="molecule type" value="Genomic_DNA"/>
</dbReference>
<feature type="chain" id="PRO_5004928840" description="non-specific serine/threonine protein kinase" evidence="21">
    <location>
        <begin position="20"/>
        <end position="661"/>
    </location>
</feature>
<dbReference type="FunFam" id="3.30.200.20:FF:000195">
    <property type="entry name" value="G-type lectin S-receptor-like serine/threonine-protein kinase"/>
    <property type="match status" value="1"/>
</dbReference>
<reference evidence="25" key="1">
    <citation type="submission" date="2013-01" db="EMBL/GenBank/DDBJ databases">
        <title>Draft Genome Sequence of a Mulberry Tree, Morus notabilis C.K. Schneid.</title>
        <authorList>
            <person name="He N."/>
            <person name="Zhao S."/>
        </authorList>
    </citation>
    <scope>NUCLEOTIDE SEQUENCE</scope>
</reference>
<evidence type="ECO:0000256" key="9">
    <source>
        <dbReference type="ARBA" id="ARBA00022777"/>
    </source>
</evidence>
<dbReference type="InterPro" id="IPR038408">
    <property type="entry name" value="GNK2_sf"/>
</dbReference>
<feature type="domain" description="Protein kinase" evidence="22">
    <location>
        <begin position="341"/>
        <end position="630"/>
    </location>
</feature>
<dbReference type="EC" id="2.7.11.1" evidence="2"/>
<dbReference type="Proteomes" id="UP000030645">
    <property type="component" value="Unassembled WGS sequence"/>
</dbReference>
<keyword evidence="5 20" id="KW-0812">Transmembrane</keyword>
<dbReference type="PROSITE" id="PS00108">
    <property type="entry name" value="PROTEIN_KINASE_ST"/>
    <property type="match status" value="1"/>
</dbReference>
<dbReference type="FunFam" id="3.30.430.20:FF:000002">
    <property type="entry name" value="Cysteine-rich receptor-like protein kinase 10"/>
    <property type="match status" value="1"/>
</dbReference>
<feature type="region of interest" description="Disordered" evidence="19">
    <location>
        <begin position="640"/>
        <end position="661"/>
    </location>
</feature>
<evidence type="ECO:0000256" key="16">
    <source>
        <dbReference type="ARBA" id="ARBA00047899"/>
    </source>
</evidence>
<keyword evidence="6 21" id="KW-0732">Signal</keyword>
<dbReference type="PANTHER" id="PTHR27002">
    <property type="entry name" value="RECEPTOR-LIKE SERINE/THREONINE-PROTEIN KINASE SD1-8"/>
    <property type="match status" value="1"/>
</dbReference>
<keyword evidence="8 18" id="KW-0547">Nucleotide-binding</keyword>
<evidence type="ECO:0000256" key="5">
    <source>
        <dbReference type="ARBA" id="ARBA00022692"/>
    </source>
</evidence>
<evidence type="ECO:0000259" key="23">
    <source>
        <dbReference type="PROSITE" id="PS51473"/>
    </source>
</evidence>
<evidence type="ECO:0000256" key="14">
    <source>
        <dbReference type="ARBA" id="ARBA00023170"/>
    </source>
</evidence>
<feature type="domain" description="Gnk2-homologous" evidence="23">
    <location>
        <begin position="133"/>
        <end position="240"/>
    </location>
</feature>
<evidence type="ECO:0000256" key="7">
    <source>
        <dbReference type="ARBA" id="ARBA00022737"/>
    </source>
</evidence>
<evidence type="ECO:0000256" key="11">
    <source>
        <dbReference type="ARBA" id="ARBA00022989"/>
    </source>
</evidence>
<evidence type="ECO:0000256" key="8">
    <source>
        <dbReference type="ARBA" id="ARBA00022741"/>
    </source>
</evidence>
<evidence type="ECO:0000256" key="4">
    <source>
        <dbReference type="ARBA" id="ARBA00022679"/>
    </source>
</evidence>
<evidence type="ECO:0000256" key="12">
    <source>
        <dbReference type="ARBA" id="ARBA00023136"/>
    </source>
</evidence>
<dbReference type="InterPro" id="IPR001245">
    <property type="entry name" value="Ser-Thr/Tyr_kinase_cat_dom"/>
</dbReference>
<dbReference type="Gene3D" id="3.30.200.20">
    <property type="entry name" value="Phosphorylase Kinase, domain 1"/>
    <property type="match status" value="1"/>
</dbReference>
<dbReference type="PROSITE" id="PS51473">
    <property type="entry name" value="GNK2"/>
    <property type="match status" value="2"/>
</dbReference>
<gene>
    <name evidence="24" type="ORF">L484_014830</name>
</gene>
<dbReference type="GO" id="GO:0005524">
    <property type="term" value="F:ATP binding"/>
    <property type="evidence" value="ECO:0007669"/>
    <property type="project" value="UniProtKB-UniRule"/>
</dbReference>
<dbReference type="InterPro" id="IPR011009">
    <property type="entry name" value="Kinase-like_dom_sf"/>
</dbReference>
<comment type="subcellular location">
    <subcellularLocation>
        <location evidence="1">Membrane</location>
        <topology evidence="1">Single-pass membrane protein</topology>
    </subcellularLocation>
</comment>
<keyword evidence="11 20" id="KW-1133">Transmembrane helix</keyword>
<dbReference type="Gene3D" id="1.10.510.10">
    <property type="entry name" value="Transferase(Phosphotransferase) domain 1"/>
    <property type="match status" value="1"/>
</dbReference>
<keyword evidence="7" id="KW-0677">Repeat</keyword>
<dbReference type="InterPro" id="IPR000719">
    <property type="entry name" value="Prot_kinase_dom"/>
</dbReference>
<dbReference type="SUPFAM" id="SSF56112">
    <property type="entry name" value="Protein kinase-like (PK-like)"/>
    <property type="match status" value="1"/>
</dbReference>
<dbReference type="SMART" id="SM00220">
    <property type="entry name" value="S_TKc"/>
    <property type="match status" value="1"/>
</dbReference>
<dbReference type="PROSITE" id="PS50011">
    <property type="entry name" value="PROTEIN_KINASE_DOM"/>
    <property type="match status" value="1"/>
</dbReference>
<evidence type="ECO:0000256" key="20">
    <source>
        <dbReference type="SAM" id="Phobius"/>
    </source>
</evidence>
<dbReference type="Gene3D" id="3.30.430.20">
    <property type="entry name" value="Gnk2 domain, C-X8-C-X2-C motif"/>
    <property type="match status" value="2"/>
</dbReference>